<organism evidence="1 2">
    <name type="scientific">Phytophthora nicotianae P1976</name>
    <dbReference type="NCBI Taxonomy" id="1317066"/>
    <lineage>
        <taxon>Eukaryota</taxon>
        <taxon>Sar</taxon>
        <taxon>Stramenopiles</taxon>
        <taxon>Oomycota</taxon>
        <taxon>Peronosporomycetes</taxon>
        <taxon>Peronosporales</taxon>
        <taxon>Peronosporaceae</taxon>
        <taxon>Phytophthora</taxon>
    </lineage>
</organism>
<protein>
    <submittedName>
        <fullName evidence="1">Uncharacterized protein</fullName>
    </submittedName>
</protein>
<sequence length="138" mass="15415">MSSLIFSSLMLPTTPSQYLRSPSPVEYFVFKRAFRLTYLASHQRVTLFSVDTNRGGMVNGEPTIPHQDTFKTQDSFSACLLAWTSDLLFKIQKVSALDCTSLRAKLVQNLRDTPSTSLPSFQVVPTTTHVQVKISLIA</sequence>
<reference evidence="1 2" key="1">
    <citation type="submission" date="2013-11" db="EMBL/GenBank/DDBJ databases">
        <title>The Genome Sequence of Phytophthora parasitica P1976.</title>
        <authorList>
            <consortium name="The Broad Institute Genomics Platform"/>
            <person name="Russ C."/>
            <person name="Tyler B."/>
            <person name="Panabieres F."/>
            <person name="Shan W."/>
            <person name="Tripathy S."/>
            <person name="Grunwald N."/>
            <person name="Machado M."/>
            <person name="Johnson C.S."/>
            <person name="Walker B."/>
            <person name="Young S."/>
            <person name="Zeng Q."/>
            <person name="Gargeya S."/>
            <person name="Fitzgerald M."/>
            <person name="Haas B."/>
            <person name="Abouelleil A."/>
            <person name="Allen A.W."/>
            <person name="Alvarado L."/>
            <person name="Arachchi H.M."/>
            <person name="Berlin A.M."/>
            <person name="Chapman S.B."/>
            <person name="Gainer-Dewar J."/>
            <person name="Goldberg J."/>
            <person name="Griggs A."/>
            <person name="Gujja S."/>
            <person name="Hansen M."/>
            <person name="Howarth C."/>
            <person name="Imamovic A."/>
            <person name="Ireland A."/>
            <person name="Larimer J."/>
            <person name="McCowan C."/>
            <person name="Murphy C."/>
            <person name="Pearson M."/>
            <person name="Poon T.W."/>
            <person name="Priest M."/>
            <person name="Roberts A."/>
            <person name="Saif S."/>
            <person name="Shea T."/>
            <person name="Sisk P."/>
            <person name="Sykes S."/>
            <person name="Wortman J."/>
            <person name="Nusbaum C."/>
            <person name="Birren B."/>
        </authorList>
    </citation>
    <scope>NUCLEOTIDE SEQUENCE [LARGE SCALE GENOMIC DNA]</scope>
    <source>
        <strain evidence="1 2">P1976</strain>
    </source>
</reference>
<comment type="caution">
    <text evidence="1">The sequence shown here is derived from an EMBL/GenBank/DDBJ whole genome shotgun (WGS) entry which is preliminary data.</text>
</comment>
<accession>A0A081B0J3</accession>
<evidence type="ECO:0000313" key="2">
    <source>
        <dbReference type="Proteomes" id="UP000028582"/>
    </source>
</evidence>
<evidence type="ECO:0000313" key="1">
    <source>
        <dbReference type="EMBL" id="ETO84654.1"/>
    </source>
</evidence>
<dbReference type="EMBL" id="ANJA01000264">
    <property type="protein sequence ID" value="ETO84654.1"/>
    <property type="molecule type" value="Genomic_DNA"/>
</dbReference>
<proteinExistence type="predicted"/>
<name>A0A081B0J3_PHYNI</name>
<gene>
    <name evidence="1" type="ORF">F444_01451</name>
</gene>
<dbReference type="AlphaFoldDB" id="A0A081B0J3"/>
<dbReference type="Proteomes" id="UP000028582">
    <property type="component" value="Unassembled WGS sequence"/>
</dbReference>